<evidence type="ECO:0000256" key="1">
    <source>
        <dbReference type="ARBA" id="ARBA00010928"/>
    </source>
</evidence>
<dbReference type="Proteomes" id="UP000799537">
    <property type="component" value="Unassembled WGS sequence"/>
</dbReference>
<evidence type="ECO:0000259" key="3">
    <source>
        <dbReference type="Pfam" id="PF01408"/>
    </source>
</evidence>
<evidence type="ECO:0000313" key="5">
    <source>
        <dbReference type="EMBL" id="KAF2161431.1"/>
    </source>
</evidence>
<comment type="similarity">
    <text evidence="1">Belongs to the Gfo/Idh/MocA family.</text>
</comment>
<dbReference type="Pfam" id="PF02894">
    <property type="entry name" value="GFO_IDH_MocA_C"/>
    <property type="match status" value="1"/>
</dbReference>
<dbReference type="SUPFAM" id="SSF51735">
    <property type="entry name" value="NAD(P)-binding Rossmann-fold domains"/>
    <property type="match status" value="1"/>
</dbReference>
<dbReference type="PANTHER" id="PTHR43708">
    <property type="entry name" value="CONSERVED EXPRESSED OXIDOREDUCTASE (EUROFUNG)"/>
    <property type="match status" value="1"/>
</dbReference>
<keyword evidence="2" id="KW-0560">Oxidoreductase</keyword>
<proteinExistence type="inferred from homology"/>
<dbReference type="EMBL" id="ML993619">
    <property type="protein sequence ID" value="KAF2161431.1"/>
    <property type="molecule type" value="Genomic_DNA"/>
</dbReference>
<feature type="domain" description="Gfo/Idh/MocA-like oxidoreductase C-terminal" evidence="4">
    <location>
        <begin position="140"/>
        <end position="354"/>
    </location>
</feature>
<dbReference type="InterPro" id="IPR000683">
    <property type="entry name" value="Gfo/Idh/MocA-like_OxRdtase_N"/>
</dbReference>
<dbReference type="InterPro" id="IPR051317">
    <property type="entry name" value="Gfo/Idh/MocA_oxidoreduct"/>
</dbReference>
<dbReference type="Gene3D" id="3.40.50.720">
    <property type="entry name" value="NAD(P)-binding Rossmann-like Domain"/>
    <property type="match status" value="1"/>
</dbReference>
<protein>
    <recommendedName>
        <fullName evidence="7">Gfo/Idh/MocA-like oxidoreductase N-terminal domain-containing protein</fullName>
    </recommendedName>
</protein>
<dbReference type="InterPro" id="IPR004104">
    <property type="entry name" value="Gfo/Idh/MocA-like_OxRdtase_C"/>
</dbReference>
<keyword evidence="6" id="KW-1185">Reference proteome</keyword>
<organism evidence="5 6">
    <name type="scientific">Zasmidium cellare ATCC 36951</name>
    <dbReference type="NCBI Taxonomy" id="1080233"/>
    <lineage>
        <taxon>Eukaryota</taxon>
        <taxon>Fungi</taxon>
        <taxon>Dikarya</taxon>
        <taxon>Ascomycota</taxon>
        <taxon>Pezizomycotina</taxon>
        <taxon>Dothideomycetes</taxon>
        <taxon>Dothideomycetidae</taxon>
        <taxon>Mycosphaerellales</taxon>
        <taxon>Mycosphaerellaceae</taxon>
        <taxon>Zasmidium</taxon>
    </lineage>
</organism>
<gene>
    <name evidence="5" type="ORF">M409DRAFT_69780</name>
</gene>
<dbReference type="GO" id="GO:0016491">
    <property type="term" value="F:oxidoreductase activity"/>
    <property type="evidence" value="ECO:0007669"/>
    <property type="project" value="UniProtKB-KW"/>
</dbReference>
<dbReference type="OrthoDB" id="6417021at2759"/>
<name>A0A6A6C306_ZASCE</name>
<dbReference type="Pfam" id="PF01408">
    <property type="entry name" value="GFO_IDH_MocA"/>
    <property type="match status" value="1"/>
</dbReference>
<dbReference type="SUPFAM" id="SSF55347">
    <property type="entry name" value="Glyceraldehyde-3-phosphate dehydrogenase-like, C-terminal domain"/>
    <property type="match status" value="1"/>
</dbReference>
<reference evidence="5" key="1">
    <citation type="journal article" date="2020" name="Stud. Mycol.">
        <title>101 Dothideomycetes genomes: a test case for predicting lifestyles and emergence of pathogens.</title>
        <authorList>
            <person name="Haridas S."/>
            <person name="Albert R."/>
            <person name="Binder M."/>
            <person name="Bloem J."/>
            <person name="Labutti K."/>
            <person name="Salamov A."/>
            <person name="Andreopoulos B."/>
            <person name="Baker S."/>
            <person name="Barry K."/>
            <person name="Bills G."/>
            <person name="Bluhm B."/>
            <person name="Cannon C."/>
            <person name="Castanera R."/>
            <person name="Culley D."/>
            <person name="Daum C."/>
            <person name="Ezra D."/>
            <person name="Gonzalez J."/>
            <person name="Henrissat B."/>
            <person name="Kuo A."/>
            <person name="Liang C."/>
            <person name="Lipzen A."/>
            <person name="Lutzoni F."/>
            <person name="Magnuson J."/>
            <person name="Mondo S."/>
            <person name="Nolan M."/>
            <person name="Ohm R."/>
            <person name="Pangilinan J."/>
            <person name="Park H.-J."/>
            <person name="Ramirez L."/>
            <person name="Alfaro M."/>
            <person name="Sun H."/>
            <person name="Tritt A."/>
            <person name="Yoshinaga Y."/>
            <person name="Zwiers L.-H."/>
            <person name="Turgeon B."/>
            <person name="Goodwin S."/>
            <person name="Spatafora J."/>
            <person name="Crous P."/>
            <person name="Grigoriev I."/>
        </authorList>
    </citation>
    <scope>NUCLEOTIDE SEQUENCE</scope>
    <source>
        <strain evidence="5">ATCC 36951</strain>
    </source>
</reference>
<dbReference type="AlphaFoldDB" id="A0A6A6C306"/>
<dbReference type="GO" id="GO:0000166">
    <property type="term" value="F:nucleotide binding"/>
    <property type="evidence" value="ECO:0007669"/>
    <property type="project" value="InterPro"/>
</dbReference>
<evidence type="ECO:0008006" key="7">
    <source>
        <dbReference type="Google" id="ProtNLM"/>
    </source>
</evidence>
<feature type="domain" description="Gfo/Idh/MocA-like oxidoreductase N-terminal" evidence="3">
    <location>
        <begin position="9"/>
        <end position="127"/>
    </location>
</feature>
<dbReference type="PANTHER" id="PTHR43708:SF5">
    <property type="entry name" value="CONSERVED EXPRESSED OXIDOREDUCTASE (EUROFUNG)-RELATED"/>
    <property type="match status" value="1"/>
</dbReference>
<evidence type="ECO:0000313" key="6">
    <source>
        <dbReference type="Proteomes" id="UP000799537"/>
    </source>
</evidence>
<accession>A0A6A6C306</accession>
<dbReference type="InterPro" id="IPR036291">
    <property type="entry name" value="NAD(P)-bd_dom_sf"/>
</dbReference>
<dbReference type="Gene3D" id="3.30.360.10">
    <property type="entry name" value="Dihydrodipicolinate Reductase, domain 2"/>
    <property type="match status" value="1"/>
</dbReference>
<evidence type="ECO:0000256" key="2">
    <source>
        <dbReference type="ARBA" id="ARBA00023002"/>
    </source>
</evidence>
<dbReference type="GeneID" id="54571708"/>
<dbReference type="RefSeq" id="XP_033662320.1">
    <property type="nucleotide sequence ID" value="XM_033818436.1"/>
</dbReference>
<sequence length="356" mass="40123">MAVQQTYYVAVVGYGLSAKLFHIPFIRAHSRFKFEALVDRRATSPSSATTPELNGVNIFSSLSELLENGEFDVAVLCTPPWTHYELAVPLITSGKHVVLEKPATPTAEEAKELQRLAAKHQVRLAVYQNRRWDNDFLTVRELIKQGTLGAIVEFETHFDRFCPDVAPGSIAESKPGTGIVYDLGVHLIDQVYCLWGMPDRVTAFVDHLRDPRTQDMCTLLLHFSKRLVTIKATTHSAEQVQLRFWLRGDKGSFKKYHLDIQEPQLAEGKKPTDPEFGVEPEDRCGILTLIENGHLVATHVPNVPPQTYSAFYDQLAQALQGHDAPELPTMEQAMEVLRLVEMCLKSVEARRTMECR</sequence>
<evidence type="ECO:0000259" key="4">
    <source>
        <dbReference type="Pfam" id="PF02894"/>
    </source>
</evidence>